<dbReference type="EMBL" id="PYVG01000029">
    <property type="protein sequence ID" value="PTB88877.1"/>
    <property type="molecule type" value="Genomic_DNA"/>
</dbReference>
<reference evidence="4 5" key="1">
    <citation type="submission" date="2018-03" db="EMBL/GenBank/DDBJ databases">
        <title>Cross-interface Injection: A General Nanoliter Liquid Handling Method Applied to Single Cells Genome Amplification Automated Nanoliter Liquid Handling Applied to Single Cell Multiple Displacement Amplification.</title>
        <authorList>
            <person name="Yun J."/>
            <person name="Xu P."/>
            <person name="Xu J."/>
            <person name="Dai X."/>
            <person name="Wang Y."/>
            <person name="Zheng X."/>
            <person name="Cao C."/>
            <person name="Yi Q."/>
            <person name="Zhu Y."/>
            <person name="Wang L."/>
            <person name="Dong Z."/>
            <person name="Huang Y."/>
            <person name="Huang L."/>
            <person name="Du W."/>
        </authorList>
    </citation>
    <scope>NUCLEOTIDE SEQUENCE [LARGE SCALE GENOMIC DNA]</scope>
    <source>
        <strain evidence="2 5">A12-4</strain>
        <strain evidence="3 4">A9-4</strain>
    </source>
</reference>
<keyword evidence="1" id="KW-1133">Transmembrane helix</keyword>
<dbReference type="Proteomes" id="UP000242087">
    <property type="component" value="Unassembled WGS sequence"/>
</dbReference>
<proteinExistence type="predicted"/>
<dbReference type="AlphaFoldDB" id="A0A2T4D4N0"/>
<evidence type="ECO:0000313" key="4">
    <source>
        <dbReference type="Proteomes" id="UP000241514"/>
    </source>
</evidence>
<evidence type="ECO:0000313" key="2">
    <source>
        <dbReference type="EMBL" id="PTB88759.1"/>
    </source>
</evidence>
<evidence type="ECO:0000313" key="3">
    <source>
        <dbReference type="EMBL" id="PTB88877.1"/>
    </source>
</evidence>
<protein>
    <submittedName>
        <fullName evidence="2">Uncharacterized protein</fullName>
    </submittedName>
</protein>
<name>A0A2T4D4N0_9GAMM</name>
<feature type="transmembrane region" description="Helical" evidence="1">
    <location>
        <begin position="65"/>
        <end position="84"/>
    </location>
</feature>
<dbReference type="EMBL" id="PYVF01000037">
    <property type="protein sequence ID" value="PTB88759.1"/>
    <property type="molecule type" value="Genomic_DNA"/>
</dbReference>
<keyword evidence="1" id="KW-0812">Transmembrane</keyword>
<feature type="transmembrane region" description="Helical" evidence="1">
    <location>
        <begin position="31"/>
        <end position="53"/>
    </location>
</feature>
<accession>A0A2T4D4N0</accession>
<gene>
    <name evidence="2" type="ORF">C9927_03215</name>
    <name evidence="3" type="ORF">C9928_05230</name>
</gene>
<evidence type="ECO:0000313" key="5">
    <source>
        <dbReference type="Proteomes" id="UP000242087"/>
    </source>
</evidence>
<organism evidence="2 5">
    <name type="scientific">Pseudidiomarina aestuarii</name>
    <dbReference type="NCBI Taxonomy" id="624146"/>
    <lineage>
        <taxon>Bacteria</taxon>
        <taxon>Pseudomonadati</taxon>
        <taxon>Pseudomonadota</taxon>
        <taxon>Gammaproteobacteria</taxon>
        <taxon>Alteromonadales</taxon>
        <taxon>Idiomarinaceae</taxon>
        <taxon>Pseudidiomarina</taxon>
    </lineage>
</organism>
<feature type="transmembrane region" description="Helical" evidence="1">
    <location>
        <begin position="90"/>
        <end position="108"/>
    </location>
</feature>
<keyword evidence="1" id="KW-0472">Membrane</keyword>
<comment type="caution">
    <text evidence="2">The sequence shown here is derived from an EMBL/GenBank/DDBJ whole genome shotgun (WGS) entry which is preliminary data.</text>
</comment>
<dbReference type="Proteomes" id="UP000241514">
    <property type="component" value="Unassembled WGS sequence"/>
</dbReference>
<sequence length="116" mass="13005">MLKILVGYLLINVFSIVVRNLPLTADAIEAIGLIALLQFLFFLPVLLFYYLILKFVKTDIQLRPWQQFSLGVVAGIVEWVIYAFWSDPSVIFNIVATTGILVTLSISISQANQAKT</sequence>
<evidence type="ECO:0000256" key="1">
    <source>
        <dbReference type="SAM" id="Phobius"/>
    </source>
</evidence>